<dbReference type="InterPro" id="IPR037523">
    <property type="entry name" value="VOC_core"/>
</dbReference>
<dbReference type="InterPro" id="IPR004360">
    <property type="entry name" value="Glyas_Fos-R_dOase_dom"/>
</dbReference>
<dbReference type="SUPFAM" id="SSF54593">
    <property type="entry name" value="Glyoxalase/Bleomycin resistance protein/Dihydroxybiphenyl dioxygenase"/>
    <property type="match status" value="1"/>
</dbReference>
<dbReference type="CDD" id="cd08342">
    <property type="entry name" value="HPPD_N_like"/>
    <property type="match status" value="1"/>
</dbReference>
<comment type="similarity">
    <text evidence="1">Belongs to the 4HPPD family.</text>
</comment>
<keyword evidence="7" id="KW-0670">Pyruvate</keyword>
<evidence type="ECO:0000256" key="1">
    <source>
        <dbReference type="ARBA" id="ARBA00005877"/>
    </source>
</evidence>
<evidence type="ECO:0000313" key="8">
    <source>
        <dbReference type="Proteomes" id="UP000230407"/>
    </source>
</evidence>
<feature type="binding site" evidence="5">
    <location>
        <position position="187"/>
    </location>
    <ligand>
        <name>Fe cation</name>
        <dbReference type="ChEBI" id="CHEBI:24875"/>
    </ligand>
</feature>
<keyword evidence="2 5" id="KW-0479">Metal-binding</keyword>
<dbReference type="InterPro" id="IPR041736">
    <property type="entry name" value="4OHPhenylPyrv_dOase_N"/>
</dbReference>
<comment type="caution">
    <text evidence="7">The sequence shown here is derived from an EMBL/GenBank/DDBJ whole genome shotgun (WGS) entry which is preliminary data.</text>
</comment>
<evidence type="ECO:0000256" key="5">
    <source>
        <dbReference type="PIRSR" id="PIRSR009283-1"/>
    </source>
</evidence>
<dbReference type="InterPro" id="IPR005956">
    <property type="entry name" value="4OHPhenylPyrv_dOase"/>
</dbReference>
<feature type="binding site" evidence="5">
    <location>
        <position position="349"/>
    </location>
    <ligand>
        <name>Fe cation</name>
        <dbReference type="ChEBI" id="CHEBI:24875"/>
    </ligand>
</feature>
<dbReference type="RefSeq" id="WP_100204665.1">
    <property type="nucleotide sequence ID" value="NZ_PGGW01000069.1"/>
</dbReference>
<dbReference type="InterPro" id="IPR041735">
    <property type="entry name" value="4OHPhenylPyrv_dOase_C"/>
</dbReference>
<keyword evidence="8" id="KW-1185">Reference proteome</keyword>
<dbReference type="Proteomes" id="UP000230407">
    <property type="component" value="Unassembled WGS sequence"/>
</dbReference>
<feature type="binding site" evidence="5">
    <location>
        <position position="270"/>
    </location>
    <ligand>
        <name>Fe cation</name>
        <dbReference type="ChEBI" id="CHEBI:24875"/>
    </ligand>
</feature>
<proteinExistence type="inferred from homology"/>
<dbReference type="Gene3D" id="3.10.180.10">
    <property type="entry name" value="2,3-Dihydroxybiphenyl 1,2-Dioxygenase, domain 1"/>
    <property type="match status" value="2"/>
</dbReference>
<feature type="domain" description="VOC" evidence="6">
    <location>
        <begin position="184"/>
        <end position="338"/>
    </location>
</feature>
<dbReference type="EMBL" id="PGGW01000069">
    <property type="protein sequence ID" value="PJE94053.1"/>
    <property type="molecule type" value="Genomic_DNA"/>
</dbReference>
<dbReference type="GO" id="GO:0003868">
    <property type="term" value="F:4-hydroxyphenylpyruvate dioxygenase activity"/>
    <property type="evidence" value="ECO:0007669"/>
    <property type="project" value="InterPro"/>
</dbReference>
<dbReference type="FunFam" id="3.10.180.10:FF:000001">
    <property type="entry name" value="4-hydroxyphenylpyruvate dioxygenase"/>
    <property type="match status" value="1"/>
</dbReference>
<dbReference type="PROSITE" id="PS51819">
    <property type="entry name" value="VOC"/>
    <property type="match status" value="2"/>
</dbReference>
<accession>A0A2M8LQ18</accession>
<keyword evidence="7" id="KW-0560">Oxidoreductase</keyword>
<dbReference type="PANTHER" id="PTHR11959">
    <property type="entry name" value="4-HYDROXYPHENYLPYRUVATE DIOXYGENASE"/>
    <property type="match status" value="1"/>
</dbReference>
<organism evidence="7 8">
    <name type="scientific">Streptomyces carminius</name>
    <dbReference type="NCBI Taxonomy" id="2665496"/>
    <lineage>
        <taxon>Bacteria</taxon>
        <taxon>Bacillati</taxon>
        <taxon>Actinomycetota</taxon>
        <taxon>Actinomycetes</taxon>
        <taxon>Kitasatosporales</taxon>
        <taxon>Streptomycetaceae</taxon>
        <taxon>Streptomyces</taxon>
    </lineage>
</organism>
<keyword evidence="3" id="KW-0677">Repeat</keyword>
<reference evidence="7 8" key="1">
    <citation type="submission" date="2017-11" db="EMBL/GenBank/DDBJ databases">
        <title>Streptomyces carmine sp. nov., a novel actinomycete isolated from Sophora alopecuroides in Xinjiang, China.</title>
        <authorList>
            <person name="Wang Y."/>
            <person name="Luo X."/>
            <person name="Wan C."/>
            <person name="Zhang L."/>
        </authorList>
    </citation>
    <scope>NUCLEOTIDE SEQUENCE [LARGE SCALE GENOMIC DNA]</scope>
    <source>
        <strain evidence="7 8">TRM SA0054</strain>
    </source>
</reference>
<protein>
    <submittedName>
        <fullName evidence="7">4-hydroxyphenylpyruvate dioxygenase</fullName>
    </submittedName>
</protein>
<dbReference type="GO" id="GO:0006572">
    <property type="term" value="P:L-tyrosine catabolic process"/>
    <property type="evidence" value="ECO:0007669"/>
    <property type="project" value="TreeGrafter"/>
</dbReference>
<comment type="cofactor">
    <cofactor evidence="5">
        <name>Fe cation</name>
        <dbReference type="ChEBI" id="CHEBI:24875"/>
    </cofactor>
    <text evidence="5">Binds 1 Fe cation per subunit.</text>
</comment>
<evidence type="ECO:0000256" key="3">
    <source>
        <dbReference type="ARBA" id="ARBA00022737"/>
    </source>
</evidence>
<name>A0A2M8LQ18_9ACTN</name>
<gene>
    <name evidence="7" type="primary">hppD</name>
    <name evidence="7" type="ORF">CUT44_27430</name>
</gene>
<evidence type="ECO:0000259" key="6">
    <source>
        <dbReference type="PROSITE" id="PS51819"/>
    </source>
</evidence>
<dbReference type="AlphaFoldDB" id="A0A2M8LQ18"/>
<sequence length="381" mass="41868">MTETMHQTPGTARQADPFPVKGMDAVVFAVGNAKQAAHYYSTAFGMRLVAYSGPENGSRETASYVLESGSARFVLTSVIKPSTEYGRWLADHVAAHGDGVIDLAVEVPDARAAYAYAVEHGATGLAEPYELKDEHGTVVLAAIATYGQTRHTLVERSGYDGPYLPGYTAADPVVAPPGNRFFQAVDHCVGNVELGRMDEWVAFYNNVMGFTNMKEFVGDDIATEYSALMSKVVADGKRKVKFPLNEPAVGKKKSQIDEYLEFYGGPGVQHIALATNDIVATVRAMRAAGVRFLETPDSYYDTLGEWVGETRVPLEELRELKILADRDEDGYLLQIFTKPVQDRPTVFFELIERHGSMGFGKGNFKALFEAIEREQARRGNL</sequence>
<evidence type="ECO:0000256" key="4">
    <source>
        <dbReference type="ARBA" id="ARBA00023004"/>
    </source>
</evidence>
<dbReference type="PIRSF" id="PIRSF009283">
    <property type="entry name" value="HPP_dOase"/>
    <property type="match status" value="1"/>
</dbReference>
<evidence type="ECO:0000313" key="7">
    <source>
        <dbReference type="EMBL" id="PJE94053.1"/>
    </source>
</evidence>
<evidence type="ECO:0000256" key="2">
    <source>
        <dbReference type="ARBA" id="ARBA00022723"/>
    </source>
</evidence>
<dbReference type="Pfam" id="PF00903">
    <property type="entry name" value="Glyoxalase"/>
    <property type="match status" value="2"/>
</dbReference>
<keyword evidence="4 5" id="KW-0408">Iron</keyword>
<keyword evidence="7" id="KW-0223">Dioxygenase</keyword>
<dbReference type="PANTHER" id="PTHR11959:SF1">
    <property type="entry name" value="4-HYDROXYPHENYLPYRUVATE DIOXYGENASE"/>
    <property type="match status" value="1"/>
</dbReference>
<dbReference type="CDD" id="cd07250">
    <property type="entry name" value="HPPD_C_like"/>
    <property type="match status" value="1"/>
</dbReference>
<dbReference type="NCBIfam" id="TIGR01263">
    <property type="entry name" value="4HPPD"/>
    <property type="match status" value="1"/>
</dbReference>
<feature type="domain" description="VOC" evidence="6">
    <location>
        <begin position="22"/>
        <end position="156"/>
    </location>
</feature>
<dbReference type="InterPro" id="IPR029068">
    <property type="entry name" value="Glyas_Bleomycin-R_OHBP_Dase"/>
</dbReference>
<dbReference type="GO" id="GO:0046872">
    <property type="term" value="F:metal ion binding"/>
    <property type="evidence" value="ECO:0007669"/>
    <property type="project" value="UniProtKB-KW"/>
</dbReference>